<dbReference type="Pfam" id="PF14690">
    <property type="entry name" value="Zn_ribbon_ISL3"/>
    <property type="match status" value="1"/>
</dbReference>
<accession>A0A2W7QNF1</accession>
<dbReference type="Pfam" id="PF01610">
    <property type="entry name" value="DDE_Tnp_ISL3"/>
    <property type="match status" value="1"/>
</dbReference>
<evidence type="ECO:0000259" key="1">
    <source>
        <dbReference type="Pfam" id="PF01610"/>
    </source>
</evidence>
<feature type="domain" description="Transposase IS204/IS1001/IS1096/IS1165 zinc-finger" evidence="2">
    <location>
        <begin position="38"/>
        <end position="78"/>
    </location>
</feature>
<dbReference type="NCBIfam" id="NF033550">
    <property type="entry name" value="transpos_ISL3"/>
    <property type="match status" value="1"/>
</dbReference>
<name>A0A2W7QNF1_9RHOB</name>
<dbReference type="PANTHER" id="PTHR33498:SF1">
    <property type="entry name" value="TRANSPOSASE FOR INSERTION SEQUENCE ELEMENT IS1557"/>
    <property type="match status" value="1"/>
</dbReference>
<gene>
    <name evidence="3" type="ORF">LX76_03590</name>
</gene>
<dbReference type="PANTHER" id="PTHR33498">
    <property type="entry name" value="TRANSPOSASE FOR INSERTION SEQUENCE ELEMENT IS1557"/>
    <property type="match status" value="1"/>
</dbReference>
<reference evidence="3 4" key="1">
    <citation type="submission" date="2018-06" db="EMBL/GenBank/DDBJ databases">
        <title>Genomic Encyclopedia of Archaeal and Bacterial Type Strains, Phase II (KMG-II): from individual species to whole genera.</title>
        <authorList>
            <person name="Goeker M."/>
        </authorList>
    </citation>
    <scope>NUCLEOTIDE SEQUENCE [LARGE SCALE GENOMIC DNA]</scope>
    <source>
        <strain evidence="3 4">DSM 18774</strain>
    </source>
</reference>
<dbReference type="InterPro" id="IPR002560">
    <property type="entry name" value="Transposase_DDE"/>
</dbReference>
<proteinExistence type="predicted"/>
<sequence>MPRLNMKKLLPARLVVERVGFDRATIDIFARTAKGWAACPCCGSRSGQVHSRYRRRLADLPAHGFDVRLVVQVRRFRCCSGQCCRAIFAERLDPGLTRPHWRRTARLQGVIRHLALALGGRAAQALGRRLLLSVSKDTFLRSLGYGDGRGVAEARIIGIDDWAWRKGQRYGTLICDLERRRVIDLLPDREPATVEAWLRAHPQVEVVARDRNGGYGSAIAKALPEAVQVADRWHLLENVGAAFLSAVQSSMPAIRKAIGSTRLDPTLLTAAERLQYEGFRRRQQTNEMVRHMALDGAPIKQIVRRTGLSRGLVRQILRGEREDVFRIRESSLPPGSCGWKWNGRAGAATAPSCGGG</sequence>
<evidence type="ECO:0000313" key="4">
    <source>
        <dbReference type="Proteomes" id="UP000249538"/>
    </source>
</evidence>
<feature type="domain" description="Transposase IS204/IS1001/IS1096/IS1165 DDE" evidence="1">
    <location>
        <begin position="157"/>
        <end position="254"/>
    </location>
</feature>
<evidence type="ECO:0000313" key="3">
    <source>
        <dbReference type="EMBL" id="PZX49983.1"/>
    </source>
</evidence>
<dbReference type="InterPro" id="IPR047951">
    <property type="entry name" value="Transpos_ISL3"/>
</dbReference>
<dbReference type="InterPro" id="IPR029261">
    <property type="entry name" value="Transposase_Znf"/>
</dbReference>
<comment type="caution">
    <text evidence="3">The sequence shown here is derived from an EMBL/GenBank/DDBJ whole genome shotgun (WGS) entry which is preliminary data.</text>
</comment>
<evidence type="ECO:0000259" key="2">
    <source>
        <dbReference type="Pfam" id="PF14690"/>
    </source>
</evidence>
<dbReference type="AlphaFoldDB" id="A0A2W7QNF1"/>
<protein>
    <submittedName>
        <fullName evidence="3">Transposase IS204/IS1001/IS1096/IS1165 family protein</fullName>
    </submittedName>
</protein>
<dbReference type="Proteomes" id="UP000249538">
    <property type="component" value="Unassembled WGS sequence"/>
</dbReference>
<dbReference type="EMBL" id="QKZS01000013">
    <property type="protein sequence ID" value="PZX49983.1"/>
    <property type="molecule type" value="Genomic_DNA"/>
</dbReference>
<organism evidence="3 4">
    <name type="scientific">Cereibacter changlensis</name>
    <dbReference type="NCBI Taxonomy" id="402884"/>
    <lineage>
        <taxon>Bacteria</taxon>
        <taxon>Pseudomonadati</taxon>
        <taxon>Pseudomonadota</taxon>
        <taxon>Alphaproteobacteria</taxon>
        <taxon>Rhodobacterales</taxon>
        <taxon>Paracoccaceae</taxon>
        <taxon>Cereibacter</taxon>
    </lineage>
</organism>